<comment type="caution">
    <text evidence="1">The sequence shown here is derived from an EMBL/GenBank/DDBJ whole genome shotgun (WGS) entry which is preliminary data.</text>
</comment>
<gene>
    <name evidence="1" type="ORF">CFOL_v3_08668</name>
</gene>
<accession>A0A1Q3BBK3</accession>
<reference evidence="2" key="1">
    <citation type="submission" date="2016-04" db="EMBL/GenBank/DDBJ databases">
        <title>Cephalotus genome sequencing.</title>
        <authorList>
            <person name="Fukushima K."/>
            <person name="Hasebe M."/>
            <person name="Fang X."/>
        </authorList>
    </citation>
    <scope>NUCLEOTIDE SEQUENCE [LARGE SCALE GENOMIC DNA]</scope>
    <source>
        <strain evidence="2">cv. St1</strain>
    </source>
</reference>
<dbReference type="InParanoid" id="A0A1Q3BBK3"/>
<name>A0A1Q3BBK3_CEPFO</name>
<dbReference type="Proteomes" id="UP000187406">
    <property type="component" value="Unassembled WGS sequence"/>
</dbReference>
<protein>
    <recommendedName>
        <fullName evidence="3">UBN2_3 domain-containing protein</fullName>
    </recommendedName>
</protein>
<dbReference type="EMBL" id="BDDD01000389">
    <property type="protein sequence ID" value="GAV65153.1"/>
    <property type="molecule type" value="Genomic_DNA"/>
</dbReference>
<proteinExistence type="predicted"/>
<dbReference type="OrthoDB" id="1929566at2759"/>
<evidence type="ECO:0000313" key="1">
    <source>
        <dbReference type="EMBL" id="GAV65153.1"/>
    </source>
</evidence>
<keyword evidence="2" id="KW-1185">Reference proteome</keyword>
<evidence type="ECO:0008006" key="3">
    <source>
        <dbReference type="Google" id="ProtNLM"/>
    </source>
</evidence>
<evidence type="ECO:0000313" key="2">
    <source>
        <dbReference type="Proteomes" id="UP000187406"/>
    </source>
</evidence>
<sequence length="108" mass="12442">MYVNFLVRAVIPIFDWSHFPILFSDNLVDWKEKILLTLGCIDIDLALCVDEPSIPTKLSTPNEKATYEMWKRSNRLNLMLIKSHVSKNIRGSIPDGDKVADYMKSVEK</sequence>
<dbReference type="AlphaFoldDB" id="A0A1Q3BBK3"/>
<organism evidence="1 2">
    <name type="scientific">Cephalotus follicularis</name>
    <name type="common">Albany pitcher plant</name>
    <dbReference type="NCBI Taxonomy" id="3775"/>
    <lineage>
        <taxon>Eukaryota</taxon>
        <taxon>Viridiplantae</taxon>
        <taxon>Streptophyta</taxon>
        <taxon>Embryophyta</taxon>
        <taxon>Tracheophyta</taxon>
        <taxon>Spermatophyta</taxon>
        <taxon>Magnoliopsida</taxon>
        <taxon>eudicotyledons</taxon>
        <taxon>Gunneridae</taxon>
        <taxon>Pentapetalae</taxon>
        <taxon>rosids</taxon>
        <taxon>fabids</taxon>
        <taxon>Oxalidales</taxon>
        <taxon>Cephalotaceae</taxon>
        <taxon>Cephalotus</taxon>
    </lineage>
</organism>